<feature type="transmembrane region" description="Helical" evidence="2">
    <location>
        <begin position="68"/>
        <end position="89"/>
    </location>
</feature>
<dbReference type="OrthoDB" id="327621at2"/>
<name>A0A5S9II61_UABAM</name>
<feature type="transmembrane region" description="Helical" evidence="2">
    <location>
        <begin position="261"/>
        <end position="280"/>
    </location>
</feature>
<reference evidence="4 5" key="1">
    <citation type="submission" date="2019-08" db="EMBL/GenBank/DDBJ databases">
        <title>Complete genome sequence of Candidatus Uab amorphum.</title>
        <authorList>
            <person name="Shiratori T."/>
            <person name="Suzuki S."/>
            <person name="Kakizawa Y."/>
            <person name="Ishida K."/>
        </authorList>
    </citation>
    <scope>NUCLEOTIDE SEQUENCE [LARGE SCALE GENOMIC DNA]</scope>
    <source>
        <strain evidence="4 5">SRT547</strain>
    </source>
</reference>
<feature type="transmembrane region" description="Helical" evidence="2">
    <location>
        <begin position="172"/>
        <end position="189"/>
    </location>
</feature>
<keyword evidence="5" id="KW-1185">Reference proteome</keyword>
<keyword evidence="2" id="KW-1133">Transmembrane helix</keyword>
<feature type="transmembrane region" description="Helical" evidence="2">
    <location>
        <begin position="287"/>
        <end position="310"/>
    </location>
</feature>
<evidence type="ECO:0000313" key="5">
    <source>
        <dbReference type="Proteomes" id="UP000326354"/>
    </source>
</evidence>
<feature type="transmembrane region" description="Helical" evidence="2">
    <location>
        <begin position="233"/>
        <end position="255"/>
    </location>
</feature>
<dbReference type="Proteomes" id="UP000326354">
    <property type="component" value="Chromosome"/>
</dbReference>
<keyword evidence="2" id="KW-0472">Membrane</keyword>
<dbReference type="EMBL" id="AP019860">
    <property type="protein sequence ID" value="BBM82104.1"/>
    <property type="molecule type" value="Genomic_DNA"/>
</dbReference>
<evidence type="ECO:0000256" key="1">
    <source>
        <dbReference type="SAM" id="MobiDB-lite"/>
    </source>
</evidence>
<feature type="transmembrane region" description="Helical" evidence="2">
    <location>
        <begin position="201"/>
        <end position="221"/>
    </location>
</feature>
<gene>
    <name evidence="4" type="ORF">UABAM_00447</name>
</gene>
<dbReference type="RefSeq" id="WP_151966357.1">
    <property type="nucleotide sequence ID" value="NZ_AP019860.1"/>
</dbReference>
<feature type="domain" description="DUF2157" evidence="3">
    <location>
        <begin position="36"/>
        <end position="174"/>
    </location>
</feature>
<dbReference type="InterPro" id="IPR018677">
    <property type="entry name" value="DUF2157"/>
</dbReference>
<protein>
    <submittedName>
        <fullName evidence="4">Membrane protein</fullName>
    </submittedName>
</protein>
<feature type="transmembrane region" description="Helical" evidence="2">
    <location>
        <begin position="126"/>
        <end position="144"/>
    </location>
</feature>
<evidence type="ECO:0000259" key="3">
    <source>
        <dbReference type="Pfam" id="PF09925"/>
    </source>
</evidence>
<dbReference type="Pfam" id="PF09925">
    <property type="entry name" value="DUF2157"/>
    <property type="match status" value="1"/>
</dbReference>
<feature type="transmembrane region" description="Helical" evidence="2">
    <location>
        <begin position="316"/>
        <end position="334"/>
    </location>
</feature>
<evidence type="ECO:0000313" key="4">
    <source>
        <dbReference type="EMBL" id="BBM82104.1"/>
    </source>
</evidence>
<dbReference type="KEGG" id="uam:UABAM_00447"/>
<feature type="compositionally biased region" description="Polar residues" evidence="1">
    <location>
        <begin position="1"/>
        <end position="16"/>
    </location>
</feature>
<accession>A0A5S9II61</accession>
<organism evidence="4 5">
    <name type="scientific">Uabimicrobium amorphum</name>
    <dbReference type="NCBI Taxonomy" id="2596890"/>
    <lineage>
        <taxon>Bacteria</taxon>
        <taxon>Pseudomonadati</taxon>
        <taxon>Planctomycetota</taxon>
        <taxon>Candidatus Uabimicrobiia</taxon>
        <taxon>Candidatus Uabimicrobiales</taxon>
        <taxon>Candidatus Uabimicrobiaceae</taxon>
        <taxon>Candidatus Uabimicrobium</taxon>
    </lineage>
</organism>
<keyword evidence="2" id="KW-0812">Transmembrane</keyword>
<dbReference type="AlphaFoldDB" id="A0A5S9II61"/>
<feature type="region of interest" description="Disordered" evidence="1">
    <location>
        <begin position="1"/>
        <end position="21"/>
    </location>
</feature>
<evidence type="ECO:0000256" key="2">
    <source>
        <dbReference type="SAM" id="Phobius"/>
    </source>
</evidence>
<feature type="transmembrane region" description="Helical" evidence="2">
    <location>
        <begin position="95"/>
        <end position="114"/>
    </location>
</feature>
<proteinExistence type="predicted"/>
<sequence>MSNSIEDNKPQQPEESNQPDKDSLLANTGILIQLAREKVLCPAALEESLRITQVIPDRKGWQNFISRTMLLLGTALLLCGIIFFFAYNWANLHKFAKLAIVQSTILVFVVITMAKGLDHIVGKCSLLAACVMIGPALGVYGTIYQTGADAYELFLGWSLLMFGWVAISNFGGLWFIWLVLVNVFVTLYGEQVYGYRIFSNGALYLALFAVNFIAMALWEYCYVKKVTWLQNRFFSRSIAIFLHYVLVQPTLIIIFGRGQGVLQIIPVIYALYVAAIFVVYQRQIRDLFMLTINCLSLIVVLSCVFGKNFVNNSESFILLSLFIMAITAMAGYWLNKVGKSWNN</sequence>